<name>A0A0P9FAS9_9CHLR</name>
<comment type="caution">
    <text evidence="1">The sequence shown here is derived from an EMBL/GenBank/DDBJ whole genome shotgun (WGS) entry which is preliminary data.</text>
</comment>
<feature type="non-terminal residue" evidence="1">
    <location>
        <position position="1"/>
    </location>
</feature>
<dbReference type="AlphaFoldDB" id="A0A0P9FAS9"/>
<gene>
    <name evidence="1" type="ORF">SE17_31245</name>
</gene>
<dbReference type="EMBL" id="LJCR01001818">
    <property type="protein sequence ID" value="KPV49681.1"/>
    <property type="molecule type" value="Genomic_DNA"/>
</dbReference>
<organism evidence="1 2">
    <name type="scientific">Kouleothrix aurantiaca</name>
    <dbReference type="NCBI Taxonomy" id="186479"/>
    <lineage>
        <taxon>Bacteria</taxon>
        <taxon>Bacillati</taxon>
        <taxon>Chloroflexota</taxon>
        <taxon>Chloroflexia</taxon>
        <taxon>Chloroflexales</taxon>
        <taxon>Roseiflexineae</taxon>
        <taxon>Roseiflexaceae</taxon>
        <taxon>Kouleothrix</taxon>
    </lineage>
</organism>
<sequence length="266" mass="29419">YKHCHLPLEEAKQAEELRMRRAVDTLLPKIITAAQEETEAVAAAYDRFWNGKYTLAQMSELDDLEGRGAERFLTWFAFDYPLAEGGATMVERLAADGAPDLTPEEQLLLGSWAPVRLRPYVVTSVQKGQGMAVADLVDGTTFAVVDHAASRRVLQDEVLVAHLLPAGESYFIGGAAAHLTEDTREKLREFAGLYLEALQRERPDASWADLLRERSEVLNHFVMQLPVEEPNPTLLENIIAQTRASLMLAGESLGIGKGEKDSTADE</sequence>
<evidence type="ECO:0000313" key="1">
    <source>
        <dbReference type="EMBL" id="KPV49681.1"/>
    </source>
</evidence>
<protein>
    <submittedName>
        <fullName evidence="1">Zinc chelation protein SecC</fullName>
    </submittedName>
</protein>
<keyword evidence="2" id="KW-1185">Reference proteome</keyword>
<accession>A0A0P9FAS9</accession>
<dbReference type="Proteomes" id="UP000050509">
    <property type="component" value="Unassembled WGS sequence"/>
</dbReference>
<evidence type="ECO:0000313" key="2">
    <source>
        <dbReference type="Proteomes" id="UP000050509"/>
    </source>
</evidence>
<reference evidence="1 2" key="1">
    <citation type="submission" date="2015-09" db="EMBL/GenBank/DDBJ databases">
        <title>Draft genome sequence of Kouleothrix aurantiaca JCM 19913.</title>
        <authorList>
            <person name="Hemp J."/>
        </authorList>
    </citation>
    <scope>NUCLEOTIDE SEQUENCE [LARGE SCALE GENOMIC DNA]</scope>
    <source>
        <strain evidence="1 2">COM-B</strain>
    </source>
</reference>
<proteinExistence type="predicted"/>